<evidence type="ECO:0000313" key="2">
    <source>
        <dbReference type="EMBL" id="MDO7875398.1"/>
    </source>
</evidence>
<feature type="signal peptide" evidence="1">
    <location>
        <begin position="1"/>
        <end position="20"/>
    </location>
</feature>
<protein>
    <submittedName>
        <fullName evidence="2">T9SS type A sorting domain-containing protein</fullName>
    </submittedName>
</protein>
<sequence>MKAIYLTLIAAGLFAMPARGQTVHLAGAAYVAVNWQPVATSDSIRFDLDQDGISDLTFADRNYYPTGGSQPTRLLFTMRTLSAGTELATDTSEFDSAHRFAALAPIGRGLRWQRGSTYLAYVLTGNGGTGGRGFFRNGVTDYVVVRKQIAGAWKYWWFNISGRSGSVLSRVNFYGVSQTALSLANSPSPQADALQVYPNPATTGWQLSGTGRYEVFDGTGRQVCAGTVPAATTISSTGLPVGLYQLYFYPVAGGRIQRVLVRQ</sequence>
<dbReference type="Proteomes" id="UP001176429">
    <property type="component" value="Unassembled WGS sequence"/>
</dbReference>
<proteinExistence type="predicted"/>
<evidence type="ECO:0000256" key="1">
    <source>
        <dbReference type="SAM" id="SignalP"/>
    </source>
</evidence>
<keyword evidence="3" id="KW-1185">Reference proteome</keyword>
<dbReference type="RefSeq" id="WP_305006708.1">
    <property type="nucleotide sequence ID" value="NZ_JAUQSY010000007.1"/>
</dbReference>
<organism evidence="2 3">
    <name type="scientific">Hymenobacter aranciens</name>
    <dbReference type="NCBI Taxonomy" id="3063996"/>
    <lineage>
        <taxon>Bacteria</taxon>
        <taxon>Pseudomonadati</taxon>
        <taxon>Bacteroidota</taxon>
        <taxon>Cytophagia</taxon>
        <taxon>Cytophagales</taxon>
        <taxon>Hymenobacteraceae</taxon>
        <taxon>Hymenobacter</taxon>
    </lineage>
</organism>
<evidence type="ECO:0000313" key="3">
    <source>
        <dbReference type="Proteomes" id="UP001176429"/>
    </source>
</evidence>
<reference evidence="2" key="1">
    <citation type="submission" date="2023-07" db="EMBL/GenBank/DDBJ databases">
        <authorList>
            <person name="Kim M.K."/>
        </authorList>
    </citation>
    <scope>NUCLEOTIDE SEQUENCE</scope>
    <source>
        <strain evidence="2">ASUV-10-1</strain>
    </source>
</reference>
<feature type="chain" id="PRO_5046549206" evidence="1">
    <location>
        <begin position="21"/>
        <end position="263"/>
    </location>
</feature>
<comment type="caution">
    <text evidence="2">The sequence shown here is derived from an EMBL/GenBank/DDBJ whole genome shotgun (WGS) entry which is preliminary data.</text>
</comment>
<name>A0ABT9BFV6_9BACT</name>
<accession>A0ABT9BFV6</accession>
<gene>
    <name evidence="2" type="ORF">Q5H93_11710</name>
</gene>
<keyword evidence="1" id="KW-0732">Signal</keyword>
<dbReference type="EMBL" id="JAUQSY010000007">
    <property type="protein sequence ID" value="MDO7875398.1"/>
    <property type="molecule type" value="Genomic_DNA"/>
</dbReference>